<gene>
    <name evidence="2" type="ORF">S01H1_59891</name>
</gene>
<protein>
    <recommendedName>
        <fullName evidence="1">PA14 domain-containing protein</fullName>
    </recommendedName>
</protein>
<reference evidence="2" key="1">
    <citation type="journal article" date="2014" name="Front. Microbiol.">
        <title>High frequency of phylogenetically diverse reductive dehalogenase-homologous genes in deep subseafloor sedimentary metagenomes.</title>
        <authorList>
            <person name="Kawai M."/>
            <person name="Futagami T."/>
            <person name="Toyoda A."/>
            <person name="Takaki Y."/>
            <person name="Nishi S."/>
            <person name="Hori S."/>
            <person name="Arai W."/>
            <person name="Tsubouchi T."/>
            <person name="Morono Y."/>
            <person name="Uchiyama I."/>
            <person name="Ito T."/>
            <person name="Fujiyama A."/>
            <person name="Inagaki F."/>
            <person name="Takami H."/>
        </authorList>
    </citation>
    <scope>NUCLEOTIDE SEQUENCE</scope>
    <source>
        <strain evidence="2">Expedition CK06-06</strain>
    </source>
</reference>
<evidence type="ECO:0000259" key="1">
    <source>
        <dbReference type="PROSITE" id="PS51820"/>
    </source>
</evidence>
<evidence type="ECO:0000313" key="2">
    <source>
        <dbReference type="EMBL" id="GAG16297.1"/>
    </source>
</evidence>
<organism evidence="2">
    <name type="scientific">marine sediment metagenome</name>
    <dbReference type="NCBI Taxonomy" id="412755"/>
    <lineage>
        <taxon>unclassified sequences</taxon>
        <taxon>metagenomes</taxon>
        <taxon>ecological metagenomes</taxon>
    </lineage>
</organism>
<proteinExistence type="predicted"/>
<feature type="domain" description="PA14" evidence="1">
    <location>
        <begin position="1"/>
        <end position="88"/>
    </location>
</feature>
<dbReference type="SUPFAM" id="SSF56988">
    <property type="entry name" value="Anthrax protective antigen"/>
    <property type="match status" value="1"/>
</dbReference>
<dbReference type="Pfam" id="PF07691">
    <property type="entry name" value="PA14"/>
    <property type="match status" value="1"/>
</dbReference>
<sequence length="103" mass="11059">MEWRGTLLAPDTGEYRFILESVGPAALHIDGAEVLNSPGDGSSADVTISLARGEHDLVVRYLDDRGYSRISLAWVPPGGEHSIVPFKNLLPRPAVHGPEADEG</sequence>
<dbReference type="AlphaFoldDB" id="X0VYW9"/>
<dbReference type="InterPro" id="IPR037524">
    <property type="entry name" value="PA14/GLEYA"/>
</dbReference>
<dbReference type="EMBL" id="BARS01039199">
    <property type="protein sequence ID" value="GAG16297.1"/>
    <property type="molecule type" value="Genomic_DNA"/>
</dbReference>
<dbReference type="InterPro" id="IPR011658">
    <property type="entry name" value="PA14_dom"/>
</dbReference>
<dbReference type="PROSITE" id="PS51820">
    <property type="entry name" value="PA14"/>
    <property type="match status" value="1"/>
</dbReference>
<name>X0VYW9_9ZZZZ</name>
<dbReference type="Gene3D" id="2.60.120.380">
    <property type="match status" value="1"/>
</dbReference>
<accession>X0VYW9</accession>
<comment type="caution">
    <text evidence="2">The sequence shown here is derived from an EMBL/GenBank/DDBJ whole genome shotgun (WGS) entry which is preliminary data.</text>
</comment>